<dbReference type="Gramene" id="AET5Gv20218800.6">
    <property type="protein sequence ID" value="AET5Gv20218800.6"/>
    <property type="gene ID" value="AET5Gv20218800"/>
</dbReference>
<reference evidence="2" key="2">
    <citation type="journal article" date="2017" name="Nat. Plants">
        <title>The Aegilops tauschii genome reveals multiple impacts of transposons.</title>
        <authorList>
            <person name="Zhao G."/>
            <person name="Zou C."/>
            <person name="Li K."/>
            <person name="Wang K."/>
            <person name="Li T."/>
            <person name="Gao L."/>
            <person name="Zhang X."/>
            <person name="Wang H."/>
            <person name="Yang Z."/>
            <person name="Liu X."/>
            <person name="Jiang W."/>
            <person name="Mao L."/>
            <person name="Kong X."/>
            <person name="Jiao Y."/>
            <person name="Jia J."/>
        </authorList>
    </citation>
    <scope>NUCLEOTIDE SEQUENCE [LARGE SCALE GENOMIC DNA]</scope>
    <source>
        <strain evidence="2">cv. AL8/78</strain>
    </source>
</reference>
<organism evidence="1 2">
    <name type="scientific">Aegilops tauschii subsp. strangulata</name>
    <name type="common">Goatgrass</name>
    <dbReference type="NCBI Taxonomy" id="200361"/>
    <lineage>
        <taxon>Eukaryota</taxon>
        <taxon>Viridiplantae</taxon>
        <taxon>Streptophyta</taxon>
        <taxon>Embryophyta</taxon>
        <taxon>Tracheophyta</taxon>
        <taxon>Spermatophyta</taxon>
        <taxon>Magnoliopsida</taxon>
        <taxon>Liliopsida</taxon>
        <taxon>Poales</taxon>
        <taxon>Poaceae</taxon>
        <taxon>BOP clade</taxon>
        <taxon>Pooideae</taxon>
        <taxon>Triticodae</taxon>
        <taxon>Triticeae</taxon>
        <taxon>Triticinae</taxon>
        <taxon>Aegilops</taxon>
    </lineage>
</organism>
<dbReference type="AlphaFoldDB" id="A0A453JWH5"/>
<dbReference type="EnsemblPlants" id="AET5Gv20218800.6">
    <property type="protein sequence ID" value="AET5Gv20218800.6"/>
    <property type="gene ID" value="AET5Gv20218800"/>
</dbReference>
<protein>
    <submittedName>
        <fullName evidence="1">Uncharacterized protein</fullName>
    </submittedName>
</protein>
<reference evidence="1" key="4">
    <citation type="submission" date="2019-03" db="UniProtKB">
        <authorList>
            <consortium name="EnsemblPlants"/>
        </authorList>
    </citation>
    <scope>IDENTIFICATION</scope>
</reference>
<name>A0A453JWH5_AEGTS</name>
<reference evidence="2" key="1">
    <citation type="journal article" date="2014" name="Science">
        <title>Ancient hybridizations among the ancestral genomes of bread wheat.</title>
        <authorList>
            <consortium name="International Wheat Genome Sequencing Consortium,"/>
            <person name="Marcussen T."/>
            <person name="Sandve S.R."/>
            <person name="Heier L."/>
            <person name="Spannagl M."/>
            <person name="Pfeifer M."/>
            <person name="Jakobsen K.S."/>
            <person name="Wulff B.B."/>
            <person name="Steuernagel B."/>
            <person name="Mayer K.F."/>
            <person name="Olsen O.A."/>
        </authorList>
    </citation>
    <scope>NUCLEOTIDE SEQUENCE [LARGE SCALE GENOMIC DNA]</scope>
    <source>
        <strain evidence="2">cv. AL8/78</strain>
    </source>
</reference>
<sequence length="79" mass="8899">MSCIRKFISEISAAPWGKQIKGAAIYEWGKTDWLHRLSGPTTTPSNYYRCPVDKRKSKISDPWIRTAMDFPSHGSSPVG</sequence>
<keyword evidence="2" id="KW-1185">Reference proteome</keyword>
<dbReference type="EnsemblPlants" id="AET5Gv20218800.4">
    <property type="protein sequence ID" value="AET5Gv20218800.4"/>
    <property type="gene ID" value="AET5Gv20218800"/>
</dbReference>
<dbReference type="Gramene" id="AET5Gv20218800.7">
    <property type="protein sequence ID" value="AET5Gv20218800.7"/>
    <property type="gene ID" value="AET5Gv20218800"/>
</dbReference>
<evidence type="ECO:0000313" key="1">
    <source>
        <dbReference type="EnsemblPlants" id="AET5Gv20218800.6"/>
    </source>
</evidence>
<reference evidence="1" key="3">
    <citation type="journal article" date="2017" name="Nature">
        <title>Genome sequence of the progenitor of the wheat D genome Aegilops tauschii.</title>
        <authorList>
            <person name="Luo M.C."/>
            <person name="Gu Y.Q."/>
            <person name="Puiu D."/>
            <person name="Wang H."/>
            <person name="Twardziok S.O."/>
            <person name="Deal K.R."/>
            <person name="Huo N."/>
            <person name="Zhu T."/>
            <person name="Wang L."/>
            <person name="Wang Y."/>
            <person name="McGuire P.E."/>
            <person name="Liu S."/>
            <person name="Long H."/>
            <person name="Ramasamy R.K."/>
            <person name="Rodriguez J.C."/>
            <person name="Van S.L."/>
            <person name="Yuan L."/>
            <person name="Wang Z."/>
            <person name="Xia Z."/>
            <person name="Xiao L."/>
            <person name="Anderson O.D."/>
            <person name="Ouyang S."/>
            <person name="Liang Y."/>
            <person name="Zimin A.V."/>
            <person name="Pertea G."/>
            <person name="Qi P."/>
            <person name="Bennetzen J.L."/>
            <person name="Dai X."/>
            <person name="Dawson M.W."/>
            <person name="Muller H.G."/>
            <person name="Kugler K."/>
            <person name="Rivarola-Duarte L."/>
            <person name="Spannagl M."/>
            <person name="Mayer K.F.X."/>
            <person name="Lu F.H."/>
            <person name="Bevan M.W."/>
            <person name="Leroy P."/>
            <person name="Li P."/>
            <person name="You F.M."/>
            <person name="Sun Q."/>
            <person name="Liu Z."/>
            <person name="Lyons E."/>
            <person name="Wicker T."/>
            <person name="Salzberg S.L."/>
            <person name="Devos K.M."/>
            <person name="Dvorak J."/>
        </authorList>
    </citation>
    <scope>NUCLEOTIDE SEQUENCE [LARGE SCALE GENOMIC DNA]</scope>
    <source>
        <strain evidence="1">cv. AL8/78</strain>
    </source>
</reference>
<reference evidence="1" key="5">
    <citation type="journal article" date="2021" name="G3 (Bethesda)">
        <title>Aegilops tauschii genome assembly Aet v5.0 features greater sequence contiguity and improved annotation.</title>
        <authorList>
            <person name="Wang L."/>
            <person name="Zhu T."/>
            <person name="Rodriguez J.C."/>
            <person name="Deal K.R."/>
            <person name="Dubcovsky J."/>
            <person name="McGuire P.E."/>
            <person name="Lux T."/>
            <person name="Spannagl M."/>
            <person name="Mayer K.F.X."/>
            <person name="Baldrich P."/>
            <person name="Meyers B.C."/>
            <person name="Huo N."/>
            <person name="Gu Y.Q."/>
            <person name="Zhou H."/>
            <person name="Devos K.M."/>
            <person name="Bennetzen J.L."/>
            <person name="Unver T."/>
            <person name="Budak H."/>
            <person name="Gulick P.J."/>
            <person name="Galiba G."/>
            <person name="Kalapos B."/>
            <person name="Nelson D.R."/>
            <person name="Li P."/>
            <person name="You F.M."/>
            <person name="Luo M.C."/>
            <person name="Dvorak J."/>
        </authorList>
    </citation>
    <scope>NUCLEOTIDE SEQUENCE [LARGE SCALE GENOMIC DNA]</scope>
    <source>
        <strain evidence="1">cv. AL8/78</strain>
    </source>
</reference>
<dbReference type="EnsemblPlants" id="AET5Gv20218800.7">
    <property type="protein sequence ID" value="AET5Gv20218800.7"/>
    <property type="gene ID" value="AET5Gv20218800"/>
</dbReference>
<evidence type="ECO:0000313" key="2">
    <source>
        <dbReference type="Proteomes" id="UP000015105"/>
    </source>
</evidence>
<dbReference type="Proteomes" id="UP000015105">
    <property type="component" value="Chromosome 5D"/>
</dbReference>
<proteinExistence type="predicted"/>
<accession>A0A453JWH5</accession>
<dbReference type="Gramene" id="AET5Gv20218800.4">
    <property type="protein sequence ID" value="AET5Gv20218800.4"/>
    <property type="gene ID" value="AET5Gv20218800"/>
</dbReference>